<feature type="compositionally biased region" description="Basic and acidic residues" evidence="2">
    <location>
        <begin position="97"/>
        <end position="106"/>
    </location>
</feature>
<proteinExistence type="predicted"/>
<name>A0A5N7MQA4_9HYPH</name>
<keyword evidence="4" id="KW-1185">Reference proteome</keyword>
<feature type="compositionally biased region" description="Polar residues" evidence="2">
    <location>
        <begin position="382"/>
        <end position="395"/>
    </location>
</feature>
<dbReference type="Proteomes" id="UP000403266">
    <property type="component" value="Unassembled WGS sequence"/>
</dbReference>
<gene>
    <name evidence="3" type="ORF">FS320_27790</name>
</gene>
<evidence type="ECO:0000256" key="2">
    <source>
        <dbReference type="SAM" id="MobiDB-lite"/>
    </source>
</evidence>
<protein>
    <submittedName>
        <fullName evidence="3">Uncharacterized protein</fullName>
    </submittedName>
</protein>
<comment type="caution">
    <text evidence="3">The sequence shown here is derived from an EMBL/GenBank/DDBJ whole genome shotgun (WGS) entry which is preliminary data.</text>
</comment>
<dbReference type="AlphaFoldDB" id="A0A5N7MQA4"/>
<feature type="region of interest" description="Disordered" evidence="2">
    <location>
        <begin position="382"/>
        <end position="480"/>
    </location>
</feature>
<evidence type="ECO:0000256" key="1">
    <source>
        <dbReference type="SAM" id="Coils"/>
    </source>
</evidence>
<feature type="region of interest" description="Disordered" evidence="2">
    <location>
        <begin position="87"/>
        <end position="106"/>
    </location>
</feature>
<accession>A0A5N7MQA4</accession>
<feature type="coiled-coil region" evidence="1">
    <location>
        <begin position="185"/>
        <end position="302"/>
    </location>
</feature>
<dbReference type="RefSeq" id="WP_152715424.1">
    <property type="nucleotide sequence ID" value="NZ_VOSJ01000176.1"/>
</dbReference>
<keyword evidence="1" id="KW-0175">Coiled coil</keyword>
<dbReference type="OrthoDB" id="8015211at2"/>
<evidence type="ECO:0000313" key="3">
    <source>
        <dbReference type="EMBL" id="MPR28830.1"/>
    </source>
</evidence>
<sequence>MEASQREWISLFQNLLSSPERTELAADVGELLRQNDLAGARQRLDVAINAATFAIIIGDSIQDPELQTLLQAVARERQDTRLTQRVPVGDAGVNGDKVSEPGDAAEKERVRAEEALQELHAVQEQLATFSGKEARIVALEHELEQEKGRTDSVIQDLSVVRGQLAAMTQNAIRAAETRDEHAREVEKGEAALLELTAKLTEAQGQLVLLKGSAAEAAELRPALEREKDSVKSAARELEALRRELVTLQTSAVSSAAAASSAAQEKERANATSQQLTAVQEQLSVLRESKAKMQDELKQERGRSASVIRQLGASEREILALKAQAESAATIQEALRQEKENTAAAPRDLHALKRQIADIGAHTEFVPAALLFQTTPVLLKPSTHTFQSGSKPNSGAGTDGDISQRKARQVSLPPQVERERKLSDEATAQTRRRNLQLKSVEKSGRPPSTSSKPSEAAGRDTVVKLKRSPRLPAANSAPKSLAPDLPAILLPIDGLWALY</sequence>
<evidence type="ECO:0000313" key="4">
    <source>
        <dbReference type="Proteomes" id="UP000403266"/>
    </source>
</evidence>
<organism evidence="3 4">
    <name type="scientific">Microvirga tunisiensis</name>
    <dbReference type="NCBI Taxonomy" id="2108360"/>
    <lineage>
        <taxon>Bacteria</taxon>
        <taxon>Pseudomonadati</taxon>
        <taxon>Pseudomonadota</taxon>
        <taxon>Alphaproteobacteria</taxon>
        <taxon>Hyphomicrobiales</taxon>
        <taxon>Methylobacteriaceae</taxon>
        <taxon>Microvirga</taxon>
    </lineage>
</organism>
<reference evidence="3 4" key="1">
    <citation type="journal article" date="2019" name="Syst. Appl. Microbiol.">
        <title>Microvirga tunisiensis sp. nov., a root nodule symbiotic bacterium isolated from Lupinus micranthus and L. luteus grown in Northern Tunisia.</title>
        <authorList>
            <person name="Msaddak A."/>
            <person name="Rejili M."/>
            <person name="Duran D."/>
            <person name="Mars M."/>
            <person name="Palacios J.M."/>
            <person name="Ruiz-Argueso T."/>
            <person name="Rey L."/>
            <person name="Imperial J."/>
        </authorList>
    </citation>
    <scope>NUCLEOTIDE SEQUENCE [LARGE SCALE GENOMIC DNA]</scope>
    <source>
        <strain evidence="3 4">Lmie10</strain>
    </source>
</reference>
<dbReference type="EMBL" id="VOSK01000175">
    <property type="protein sequence ID" value="MPR28830.1"/>
    <property type="molecule type" value="Genomic_DNA"/>
</dbReference>